<comment type="caution">
    <text evidence="10">The sequence shown here is derived from an EMBL/GenBank/DDBJ whole genome shotgun (WGS) entry which is preliminary data.</text>
</comment>
<dbReference type="InterPro" id="IPR006671">
    <property type="entry name" value="Cyclin_N"/>
</dbReference>
<dbReference type="PIRSF" id="PIRSF001771">
    <property type="entry name" value="Cyclin_A_B_D_E"/>
    <property type="match status" value="1"/>
</dbReference>
<gene>
    <name evidence="10" type="primary">CCNB2_3</name>
    <name evidence="10" type="ORF">CFP56_035770</name>
</gene>
<accession>A0AAW0LQY7</accession>
<dbReference type="AlphaFoldDB" id="A0AAW0LQY7"/>
<dbReference type="GO" id="GO:0051301">
    <property type="term" value="P:cell division"/>
    <property type="evidence" value="ECO:0007669"/>
    <property type="project" value="UniProtKB-KW"/>
</dbReference>
<dbReference type="SMART" id="SM00385">
    <property type="entry name" value="CYCLIN"/>
    <property type="match status" value="2"/>
</dbReference>
<evidence type="ECO:0000259" key="8">
    <source>
        <dbReference type="SMART" id="SM00385"/>
    </source>
</evidence>
<comment type="similarity">
    <text evidence="1">Belongs to the cyclin family. Cyclin AB subfamily.</text>
</comment>
<dbReference type="PANTHER" id="PTHR10177">
    <property type="entry name" value="CYCLINS"/>
    <property type="match status" value="1"/>
</dbReference>
<dbReference type="InterPro" id="IPR013763">
    <property type="entry name" value="Cyclin-like_dom"/>
</dbReference>
<evidence type="ECO:0000256" key="6">
    <source>
        <dbReference type="ARBA" id="ARBA00032263"/>
    </source>
</evidence>
<dbReference type="Pfam" id="PF00134">
    <property type="entry name" value="Cyclin_N"/>
    <property type="match status" value="1"/>
</dbReference>
<dbReference type="GO" id="GO:0016538">
    <property type="term" value="F:cyclin-dependent protein serine/threonine kinase regulator activity"/>
    <property type="evidence" value="ECO:0007669"/>
    <property type="project" value="InterPro"/>
</dbReference>
<evidence type="ECO:0000313" key="10">
    <source>
        <dbReference type="EMBL" id="KAK7853463.1"/>
    </source>
</evidence>
<dbReference type="InterPro" id="IPR046965">
    <property type="entry name" value="Cyclin_A/B-like"/>
</dbReference>
<protein>
    <recommendedName>
        <fullName evidence="6">B-like cyclin</fullName>
    </recommendedName>
</protein>
<feature type="domain" description="Cyclin-like" evidence="8">
    <location>
        <begin position="311"/>
        <end position="395"/>
    </location>
</feature>
<dbReference type="InterPro" id="IPR039361">
    <property type="entry name" value="Cyclin"/>
</dbReference>
<evidence type="ECO:0000256" key="4">
    <source>
        <dbReference type="ARBA" id="ARBA00023127"/>
    </source>
</evidence>
<feature type="domain" description="Cyclin-like" evidence="8">
    <location>
        <begin position="408"/>
        <end position="476"/>
    </location>
</feature>
<proteinExistence type="inferred from homology"/>
<dbReference type="Pfam" id="PF02984">
    <property type="entry name" value="Cyclin_C"/>
    <property type="match status" value="1"/>
</dbReference>
<dbReference type="GO" id="GO:0044772">
    <property type="term" value="P:mitotic cell cycle phase transition"/>
    <property type="evidence" value="ECO:0007669"/>
    <property type="project" value="InterPro"/>
</dbReference>
<dbReference type="CDD" id="cd20567">
    <property type="entry name" value="CYCLIN_AtCycB-like_rpt1"/>
    <property type="match status" value="1"/>
</dbReference>
<evidence type="ECO:0000313" key="11">
    <source>
        <dbReference type="Proteomes" id="UP000237347"/>
    </source>
</evidence>
<dbReference type="FunFam" id="1.10.472.10:FF:000001">
    <property type="entry name" value="G2/mitotic-specific cyclin"/>
    <property type="match status" value="1"/>
</dbReference>
<dbReference type="Gene3D" id="1.10.472.10">
    <property type="entry name" value="Cyclin-like"/>
    <property type="match status" value="2"/>
</dbReference>
<keyword evidence="3" id="KW-0132">Cell division</keyword>
<evidence type="ECO:0000256" key="7">
    <source>
        <dbReference type="RuleBase" id="RU000383"/>
    </source>
</evidence>
<evidence type="ECO:0000259" key="9">
    <source>
        <dbReference type="SMART" id="SM01332"/>
    </source>
</evidence>
<dbReference type="InterPro" id="IPR036915">
    <property type="entry name" value="Cyclin-like_sf"/>
</dbReference>
<comment type="subunit">
    <text evidence="2">Interacts with the CDC2 protein kinase to form a serine/threonine kinase holoenzyme complex also known as maturation promoting factor (MPF). The cyclin subunit imparts substrate specificity to the complex.</text>
</comment>
<feature type="domain" description="Cyclin C-terminal" evidence="9">
    <location>
        <begin position="404"/>
        <end position="504"/>
    </location>
</feature>
<keyword evidence="11" id="KW-1185">Reference proteome</keyword>
<name>A0AAW0LQY7_QUESU</name>
<dbReference type="Proteomes" id="UP000237347">
    <property type="component" value="Unassembled WGS sequence"/>
</dbReference>
<reference evidence="10 11" key="1">
    <citation type="journal article" date="2018" name="Sci. Data">
        <title>The draft genome sequence of cork oak.</title>
        <authorList>
            <person name="Ramos A.M."/>
            <person name="Usie A."/>
            <person name="Barbosa P."/>
            <person name="Barros P.M."/>
            <person name="Capote T."/>
            <person name="Chaves I."/>
            <person name="Simoes F."/>
            <person name="Abreu I."/>
            <person name="Carrasquinho I."/>
            <person name="Faro C."/>
            <person name="Guimaraes J.B."/>
            <person name="Mendonca D."/>
            <person name="Nobrega F."/>
            <person name="Rodrigues L."/>
            <person name="Saibo N.J.M."/>
            <person name="Varela M.C."/>
            <person name="Egas C."/>
            <person name="Matos J."/>
            <person name="Miguel C.M."/>
            <person name="Oliveira M.M."/>
            <person name="Ricardo C.P."/>
            <person name="Goncalves S."/>
        </authorList>
    </citation>
    <scope>NUCLEOTIDE SEQUENCE [LARGE SCALE GENOMIC DNA]</scope>
    <source>
        <strain evidence="11">cv. HL8</strain>
    </source>
</reference>
<evidence type="ECO:0000256" key="2">
    <source>
        <dbReference type="ARBA" id="ARBA00011177"/>
    </source>
</evidence>
<dbReference type="InterPro" id="IPR048258">
    <property type="entry name" value="Cyclins_cyclin-box"/>
</dbReference>
<dbReference type="InterPro" id="IPR004367">
    <property type="entry name" value="Cyclin_C-dom"/>
</dbReference>
<dbReference type="SUPFAM" id="SSF47954">
    <property type="entry name" value="Cyclin-like"/>
    <property type="match status" value="2"/>
</dbReference>
<keyword evidence="4 7" id="KW-0195">Cyclin</keyword>
<evidence type="ECO:0000256" key="5">
    <source>
        <dbReference type="ARBA" id="ARBA00023306"/>
    </source>
</evidence>
<organism evidence="10 11">
    <name type="scientific">Quercus suber</name>
    <name type="common">Cork oak</name>
    <dbReference type="NCBI Taxonomy" id="58331"/>
    <lineage>
        <taxon>Eukaryota</taxon>
        <taxon>Viridiplantae</taxon>
        <taxon>Streptophyta</taxon>
        <taxon>Embryophyta</taxon>
        <taxon>Tracheophyta</taxon>
        <taxon>Spermatophyta</taxon>
        <taxon>Magnoliopsida</taxon>
        <taxon>eudicotyledons</taxon>
        <taxon>Gunneridae</taxon>
        <taxon>Pentapetalae</taxon>
        <taxon>rosids</taxon>
        <taxon>fabids</taxon>
        <taxon>Fagales</taxon>
        <taxon>Fagaceae</taxon>
        <taxon>Quercus</taxon>
    </lineage>
</organism>
<sequence>MVITDENNPTTLNKPTNFQVGGGLEMGNRKFGQEIKHNRRALSVINQSLVSNQAYPIVNKRGLSEKHQFFEKKQADPVHRPITRKFAAQIANTQPPCPQEIKKANPSASTSNGFGDFIFIDEEHKAPKEDHPVPMFLEQPEAMPSETDEMEEVEMEDIVEEPVMDIDSCDAKNPLAVVDYIEDLYAYYRKMEIIKAKMVITDENNPTTLNKPTNFQVGGGLEMGNRKFGQEIKHNRRALSVINQSLVSNQAYPIVNKRGLSEKHQFFEKKQADPVHRPITSNFMQCFSCVSPDYMAQQFDINERMRAILIDWLIEVHDKFELMKETLFLTVNLIDRFLSKQSVVRKKLQLVGLVAMLLACKYEEVSVPVVGDLILISDKAYTRKEVLEMESLMLNTLQFNMSVPTPYVFMQRFFKAAQSDKKIEQLSFFLIELSLVEYEMLKFQPSVLAAAAVYTAQCALYGFKQECSRLMVAFHQRAATGKLTGVHRKYCTSKFGHTAKQEPAHFLLETQL</sequence>
<dbReference type="EMBL" id="PKMF04000065">
    <property type="protein sequence ID" value="KAK7853463.1"/>
    <property type="molecule type" value="Genomic_DNA"/>
</dbReference>
<dbReference type="PROSITE" id="PS00292">
    <property type="entry name" value="CYCLINS"/>
    <property type="match status" value="1"/>
</dbReference>
<evidence type="ECO:0000256" key="1">
    <source>
        <dbReference type="ARBA" id="ARBA00006955"/>
    </source>
</evidence>
<dbReference type="SMART" id="SM01332">
    <property type="entry name" value="Cyclin_C"/>
    <property type="match status" value="1"/>
</dbReference>
<keyword evidence="5" id="KW-0131">Cell cycle</keyword>
<evidence type="ECO:0000256" key="3">
    <source>
        <dbReference type="ARBA" id="ARBA00022618"/>
    </source>
</evidence>